<sequence>MEMDAFLIGVFRHYHHRGSQKGRRQKQESHDARGHSQSQGTFEAAKRRIKSLGFSGAICHCDCDCDCNCGTCCGARVCIHFDSHFNNNFKHNSNCRTSKARPHSPARVLEHRQTANHCPVRRRRTTPKED</sequence>
<proteinExistence type="predicted"/>
<dbReference type="AlphaFoldDB" id="A0A1Y2BVQ7"/>
<dbReference type="Proteomes" id="UP000193642">
    <property type="component" value="Unassembled WGS sequence"/>
</dbReference>
<feature type="compositionally biased region" description="Basic and acidic residues" evidence="1">
    <location>
        <begin position="25"/>
        <end position="34"/>
    </location>
</feature>
<feature type="region of interest" description="Disordered" evidence="1">
    <location>
        <begin position="16"/>
        <end position="44"/>
    </location>
</feature>
<name>A0A1Y2BVQ7_9FUNG</name>
<evidence type="ECO:0000313" key="3">
    <source>
        <dbReference type="Proteomes" id="UP000193642"/>
    </source>
</evidence>
<accession>A0A1Y2BVQ7</accession>
<keyword evidence="3" id="KW-1185">Reference proteome</keyword>
<protein>
    <submittedName>
        <fullName evidence="2">Uncharacterized protein</fullName>
    </submittedName>
</protein>
<organism evidence="2 3">
    <name type="scientific">Rhizoclosmatium globosum</name>
    <dbReference type="NCBI Taxonomy" id="329046"/>
    <lineage>
        <taxon>Eukaryota</taxon>
        <taxon>Fungi</taxon>
        <taxon>Fungi incertae sedis</taxon>
        <taxon>Chytridiomycota</taxon>
        <taxon>Chytridiomycota incertae sedis</taxon>
        <taxon>Chytridiomycetes</taxon>
        <taxon>Chytridiales</taxon>
        <taxon>Chytriomycetaceae</taxon>
        <taxon>Rhizoclosmatium</taxon>
    </lineage>
</organism>
<reference evidence="2 3" key="1">
    <citation type="submission" date="2016-07" db="EMBL/GenBank/DDBJ databases">
        <title>Pervasive Adenine N6-methylation of Active Genes in Fungi.</title>
        <authorList>
            <consortium name="DOE Joint Genome Institute"/>
            <person name="Mondo S.J."/>
            <person name="Dannebaum R.O."/>
            <person name="Kuo R.C."/>
            <person name="Labutti K."/>
            <person name="Haridas S."/>
            <person name="Kuo A."/>
            <person name="Salamov A."/>
            <person name="Ahrendt S.R."/>
            <person name="Lipzen A."/>
            <person name="Sullivan W."/>
            <person name="Andreopoulos W.B."/>
            <person name="Clum A."/>
            <person name="Lindquist E."/>
            <person name="Daum C."/>
            <person name="Ramamoorthy G.K."/>
            <person name="Gryganskyi A."/>
            <person name="Culley D."/>
            <person name="Magnuson J.K."/>
            <person name="James T.Y."/>
            <person name="O'Malley M.A."/>
            <person name="Stajich J.E."/>
            <person name="Spatafora J.W."/>
            <person name="Visel A."/>
            <person name="Grigoriev I.V."/>
        </authorList>
    </citation>
    <scope>NUCLEOTIDE SEQUENCE [LARGE SCALE GENOMIC DNA]</scope>
    <source>
        <strain evidence="2 3">JEL800</strain>
    </source>
</reference>
<evidence type="ECO:0000313" key="2">
    <source>
        <dbReference type="EMBL" id="ORY38868.1"/>
    </source>
</evidence>
<comment type="caution">
    <text evidence="2">The sequence shown here is derived from an EMBL/GenBank/DDBJ whole genome shotgun (WGS) entry which is preliminary data.</text>
</comment>
<gene>
    <name evidence="2" type="ORF">BCR33DRAFT_422633</name>
</gene>
<dbReference type="EMBL" id="MCGO01000042">
    <property type="protein sequence ID" value="ORY38868.1"/>
    <property type="molecule type" value="Genomic_DNA"/>
</dbReference>
<evidence type="ECO:0000256" key="1">
    <source>
        <dbReference type="SAM" id="MobiDB-lite"/>
    </source>
</evidence>